<dbReference type="Gene3D" id="3.30.160.60">
    <property type="entry name" value="Classic Zinc Finger"/>
    <property type="match status" value="1"/>
</dbReference>
<evidence type="ECO:0000256" key="3">
    <source>
        <dbReference type="ARBA" id="ARBA00022989"/>
    </source>
</evidence>
<dbReference type="GO" id="GO:0005886">
    <property type="term" value="C:plasma membrane"/>
    <property type="evidence" value="ECO:0007669"/>
    <property type="project" value="UniProtKB-UniRule"/>
</dbReference>
<evidence type="ECO:0000256" key="6">
    <source>
        <dbReference type="ARBA" id="ARBA00023316"/>
    </source>
</evidence>
<evidence type="ECO:0000256" key="7">
    <source>
        <dbReference type="HAMAP-Rule" id="MF_02065"/>
    </source>
</evidence>
<reference evidence="9" key="1">
    <citation type="submission" date="2020-01" db="EMBL/GenBank/DDBJ databases">
        <title>Caldichromatium gen. nov., sp. nov., a thermophilic purple sulfur bacterium member of the family Chromatiaceae isolated from Nakabusa hot spring, Japan.</title>
        <authorList>
            <person name="Saini M.K."/>
            <person name="Hanada S."/>
            <person name="Tank M."/>
        </authorList>
    </citation>
    <scope>NUCLEOTIDE SEQUENCE [LARGE SCALE GENOMIC DNA]</scope>
    <source>
        <strain evidence="9">No.7</strain>
    </source>
</reference>
<proteinExistence type="inferred from homology"/>
<keyword evidence="4 7" id="KW-0472">Membrane</keyword>
<feature type="site" description="Important for catalytic activity" evidence="7">
    <location>
        <position position="217"/>
    </location>
</feature>
<dbReference type="GO" id="GO:0009252">
    <property type="term" value="P:peptidoglycan biosynthetic process"/>
    <property type="evidence" value="ECO:0007669"/>
    <property type="project" value="UniProtKB-UniRule"/>
</dbReference>
<comment type="catalytic activity">
    <reaction evidence="7">
        <text>a peptidoglycan chain = a peptidoglycan chain with N-acetyl-1,6-anhydromuramyl-[peptide] at the reducing end + a peptidoglycan chain with N-acetylglucosamine at the non-reducing end.</text>
        <dbReference type="EC" id="4.2.2.29"/>
    </reaction>
</comment>
<comment type="function">
    <text evidence="7">Functions as a peptidoglycan terminase that cleaves nascent peptidoglycan strands endolytically to terminate their elongation.</text>
</comment>
<name>A0A6G7VH42_9GAMM</name>
<keyword evidence="5 7" id="KW-0456">Lyase</keyword>
<evidence type="ECO:0000313" key="9">
    <source>
        <dbReference type="Proteomes" id="UP000502699"/>
    </source>
</evidence>
<sequence>MRRIALFCLVFALGGAGGALWHDWSRFIASPILLGAEQVVFEIPRGTGVRILARRLADQGLIDRPWYFFALAYIRGASGRIKAGEYALEPGMNPLALLERFTSGRVVEYPITLIEGWTFRQALAAIDAHTVFGNQGLATLSDAEIMERLGRPGVHPEGLFFPDTYLFPRHTSPLEILRRALTRMDQLLAEEWDRRAPDLPLKTPYEALILASVIEKETGKSEERAQIAGVFVRRLRLGMRLQADPTVIYGLGARYDGKLRRADLRAPTAYNTYIISGLPPTPIALPGRASIQAALHPAGGDTLYFVAKGDGSHVFSRTLDEHNRAVQYYALDRP</sequence>
<dbReference type="HAMAP" id="MF_02065">
    <property type="entry name" value="MltG"/>
    <property type="match status" value="1"/>
</dbReference>
<keyword evidence="6 7" id="KW-0961">Cell wall biogenesis/degradation</keyword>
<dbReference type="KEGG" id="cjap:GWK36_08825"/>
<dbReference type="InterPro" id="IPR003770">
    <property type="entry name" value="MLTG-like"/>
</dbReference>
<gene>
    <name evidence="7 8" type="primary">mltG</name>
    <name evidence="8" type="ORF">GWK36_08825</name>
</gene>
<dbReference type="PANTHER" id="PTHR30518:SF2">
    <property type="entry name" value="ENDOLYTIC MUREIN TRANSGLYCOSYLASE"/>
    <property type="match status" value="1"/>
</dbReference>
<dbReference type="Proteomes" id="UP000502699">
    <property type="component" value="Chromosome"/>
</dbReference>
<evidence type="ECO:0000256" key="4">
    <source>
        <dbReference type="ARBA" id="ARBA00023136"/>
    </source>
</evidence>
<dbReference type="CDD" id="cd08010">
    <property type="entry name" value="MltG_like"/>
    <property type="match status" value="1"/>
</dbReference>
<dbReference type="GO" id="GO:0071555">
    <property type="term" value="P:cell wall organization"/>
    <property type="evidence" value="ECO:0007669"/>
    <property type="project" value="UniProtKB-KW"/>
</dbReference>
<keyword evidence="1 7" id="KW-1003">Cell membrane</keyword>
<dbReference type="AlphaFoldDB" id="A0A6G7VH42"/>
<evidence type="ECO:0000256" key="5">
    <source>
        <dbReference type="ARBA" id="ARBA00023239"/>
    </source>
</evidence>
<keyword evidence="7" id="KW-0997">Cell inner membrane</keyword>
<accession>A0A6G7VH42</accession>
<comment type="similarity">
    <text evidence="7">Belongs to the transglycosylase MltG family.</text>
</comment>
<keyword evidence="2 7" id="KW-0812">Transmembrane</keyword>
<dbReference type="RefSeq" id="WP_166272571.1">
    <property type="nucleotide sequence ID" value="NZ_CP048029.1"/>
</dbReference>
<keyword evidence="3 7" id="KW-1133">Transmembrane helix</keyword>
<protein>
    <recommendedName>
        <fullName evidence="7">Endolytic murein transglycosylase</fullName>
        <ecNumber evidence="7">4.2.2.29</ecNumber>
    </recommendedName>
    <alternativeName>
        <fullName evidence="7">Peptidoglycan lytic transglycosylase</fullName>
    </alternativeName>
    <alternativeName>
        <fullName evidence="7">Peptidoglycan polymerization terminase</fullName>
    </alternativeName>
</protein>
<evidence type="ECO:0000256" key="1">
    <source>
        <dbReference type="ARBA" id="ARBA00022475"/>
    </source>
</evidence>
<evidence type="ECO:0000313" key="8">
    <source>
        <dbReference type="EMBL" id="QIK39168.1"/>
    </source>
</evidence>
<organism evidence="8 9">
    <name type="scientific">Caldichromatium japonicum</name>
    <dbReference type="NCBI Taxonomy" id="2699430"/>
    <lineage>
        <taxon>Bacteria</taxon>
        <taxon>Pseudomonadati</taxon>
        <taxon>Pseudomonadota</taxon>
        <taxon>Gammaproteobacteria</taxon>
        <taxon>Chromatiales</taxon>
        <taxon>Chromatiaceae</taxon>
        <taxon>Caldichromatium</taxon>
    </lineage>
</organism>
<dbReference type="PANTHER" id="PTHR30518">
    <property type="entry name" value="ENDOLYTIC MUREIN TRANSGLYCOSYLASE"/>
    <property type="match status" value="1"/>
</dbReference>
<evidence type="ECO:0000256" key="2">
    <source>
        <dbReference type="ARBA" id="ARBA00022692"/>
    </source>
</evidence>
<keyword evidence="9" id="KW-1185">Reference proteome</keyword>
<dbReference type="GO" id="GO:0008932">
    <property type="term" value="F:lytic endotransglycosylase activity"/>
    <property type="evidence" value="ECO:0007669"/>
    <property type="project" value="UniProtKB-UniRule"/>
</dbReference>
<dbReference type="Pfam" id="PF02618">
    <property type="entry name" value="YceG"/>
    <property type="match status" value="1"/>
</dbReference>
<dbReference type="EC" id="4.2.2.29" evidence="7"/>
<dbReference type="NCBIfam" id="TIGR00247">
    <property type="entry name" value="endolytic transglycosylase MltG"/>
    <property type="match status" value="1"/>
</dbReference>
<dbReference type="Gene3D" id="3.30.1490.480">
    <property type="entry name" value="Endolytic murein transglycosylase"/>
    <property type="match status" value="1"/>
</dbReference>
<dbReference type="EMBL" id="CP048029">
    <property type="protein sequence ID" value="QIK39168.1"/>
    <property type="molecule type" value="Genomic_DNA"/>
</dbReference>